<feature type="region of interest" description="Disordered" evidence="12">
    <location>
        <begin position="42"/>
        <end position="67"/>
    </location>
</feature>
<dbReference type="EMBL" id="ML991847">
    <property type="protein sequence ID" value="KAF2230114.1"/>
    <property type="molecule type" value="Genomic_DNA"/>
</dbReference>
<comment type="similarity">
    <text evidence="3 11">Belongs to the phage and mitochondrial RNA polymerase family.</text>
</comment>
<evidence type="ECO:0000313" key="15">
    <source>
        <dbReference type="Proteomes" id="UP000800092"/>
    </source>
</evidence>
<evidence type="ECO:0000313" key="14">
    <source>
        <dbReference type="EMBL" id="KAF2230114.1"/>
    </source>
</evidence>
<proteinExistence type="inferred from homology"/>
<comment type="catalytic activity">
    <reaction evidence="10 11">
        <text>RNA(n) + a ribonucleoside 5'-triphosphate = RNA(n+1) + diphosphate</text>
        <dbReference type="Rhea" id="RHEA:21248"/>
        <dbReference type="Rhea" id="RHEA-COMP:14527"/>
        <dbReference type="Rhea" id="RHEA-COMP:17342"/>
        <dbReference type="ChEBI" id="CHEBI:33019"/>
        <dbReference type="ChEBI" id="CHEBI:61557"/>
        <dbReference type="ChEBI" id="CHEBI:140395"/>
        <dbReference type="EC" id="2.7.7.6"/>
    </reaction>
</comment>
<dbReference type="GO" id="GO:0006390">
    <property type="term" value="P:mitochondrial transcription"/>
    <property type="evidence" value="ECO:0007669"/>
    <property type="project" value="TreeGrafter"/>
</dbReference>
<dbReference type="EC" id="2.7.7.6" evidence="11"/>
<keyword evidence="7" id="KW-0809">Transit peptide</keyword>
<evidence type="ECO:0000256" key="6">
    <source>
        <dbReference type="ARBA" id="ARBA00022695"/>
    </source>
</evidence>
<keyword evidence="15" id="KW-1185">Reference proteome</keyword>
<dbReference type="InterPro" id="IPR046950">
    <property type="entry name" value="DNA-dir_Rpol_C_phage-type"/>
</dbReference>
<dbReference type="OrthoDB" id="276422at2759"/>
<keyword evidence="4 11" id="KW-0240">DNA-directed RNA polymerase</keyword>
<dbReference type="Pfam" id="PF00940">
    <property type="entry name" value="RNA_pol"/>
    <property type="match status" value="1"/>
</dbReference>
<evidence type="ECO:0000256" key="3">
    <source>
        <dbReference type="ARBA" id="ARBA00009493"/>
    </source>
</evidence>
<dbReference type="Gene3D" id="1.10.1320.10">
    <property type="entry name" value="DNA-directed RNA polymerase, N-terminal domain"/>
    <property type="match status" value="1"/>
</dbReference>
<dbReference type="InterPro" id="IPR029262">
    <property type="entry name" value="RPOL_N"/>
</dbReference>
<evidence type="ECO:0000256" key="2">
    <source>
        <dbReference type="ARBA" id="ARBA00004173"/>
    </source>
</evidence>
<dbReference type="InterPro" id="IPR043502">
    <property type="entry name" value="DNA/RNA_pol_sf"/>
</dbReference>
<dbReference type="Proteomes" id="UP000800092">
    <property type="component" value="Unassembled WGS sequence"/>
</dbReference>
<dbReference type="PROSITE" id="PS00489">
    <property type="entry name" value="RNA_POL_PHAGE_2"/>
    <property type="match status" value="1"/>
</dbReference>
<dbReference type="GO" id="GO:0003899">
    <property type="term" value="F:DNA-directed RNA polymerase activity"/>
    <property type="evidence" value="ECO:0007669"/>
    <property type="project" value="UniProtKB-EC"/>
</dbReference>
<feature type="domain" description="DNA-directed RNA polymerase N-terminal" evidence="13">
    <location>
        <begin position="375"/>
        <end position="709"/>
    </location>
</feature>
<evidence type="ECO:0000256" key="9">
    <source>
        <dbReference type="ARBA" id="ARBA00023163"/>
    </source>
</evidence>
<dbReference type="FunFam" id="1.10.287.280:FF:000001">
    <property type="entry name" value="DNA-directed RNA polymerase"/>
    <property type="match status" value="1"/>
</dbReference>
<evidence type="ECO:0000256" key="7">
    <source>
        <dbReference type="ARBA" id="ARBA00022946"/>
    </source>
</evidence>
<accession>A0A6A6GWE2</accession>
<name>A0A6A6GWE2_VIRVR</name>
<dbReference type="SMART" id="SM01311">
    <property type="entry name" value="RPOL_N"/>
    <property type="match status" value="1"/>
</dbReference>
<feature type="compositionally biased region" description="Basic and acidic residues" evidence="12">
    <location>
        <begin position="1369"/>
        <end position="1381"/>
    </location>
</feature>
<keyword evidence="9 11" id="KW-0804">Transcription</keyword>
<dbReference type="GO" id="GO:0034245">
    <property type="term" value="C:mitochondrial DNA-directed RNA polymerase complex"/>
    <property type="evidence" value="ECO:0007669"/>
    <property type="project" value="TreeGrafter"/>
</dbReference>
<evidence type="ECO:0000256" key="10">
    <source>
        <dbReference type="ARBA" id="ARBA00048552"/>
    </source>
</evidence>
<organism evidence="14 15">
    <name type="scientific">Viridothelium virens</name>
    <name type="common">Speckled blister lichen</name>
    <name type="synonym">Trypethelium virens</name>
    <dbReference type="NCBI Taxonomy" id="1048519"/>
    <lineage>
        <taxon>Eukaryota</taxon>
        <taxon>Fungi</taxon>
        <taxon>Dikarya</taxon>
        <taxon>Ascomycota</taxon>
        <taxon>Pezizomycotina</taxon>
        <taxon>Dothideomycetes</taxon>
        <taxon>Dothideomycetes incertae sedis</taxon>
        <taxon>Trypetheliales</taxon>
        <taxon>Trypetheliaceae</taxon>
        <taxon>Viridothelium</taxon>
    </lineage>
</organism>
<dbReference type="PANTHER" id="PTHR10102">
    <property type="entry name" value="DNA-DIRECTED RNA POLYMERASE, MITOCHONDRIAL"/>
    <property type="match status" value="1"/>
</dbReference>
<feature type="region of interest" description="Disordered" evidence="12">
    <location>
        <begin position="305"/>
        <end position="325"/>
    </location>
</feature>
<gene>
    <name evidence="14" type="ORF">EV356DRAFT_509408</name>
</gene>
<reference evidence="14" key="1">
    <citation type="journal article" date="2020" name="Stud. Mycol.">
        <title>101 Dothideomycetes genomes: a test case for predicting lifestyles and emergence of pathogens.</title>
        <authorList>
            <person name="Haridas S."/>
            <person name="Albert R."/>
            <person name="Binder M."/>
            <person name="Bloem J."/>
            <person name="Labutti K."/>
            <person name="Salamov A."/>
            <person name="Andreopoulos B."/>
            <person name="Baker S."/>
            <person name="Barry K."/>
            <person name="Bills G."/>
            <person name="Bluhm B."/>
            <person name="Cannon C."/>
            <person name="Castanera R."/>
            <person name="Culley D."/>
            <person name="Daum C."/>
            <person name="Ezra D."/>
            <person name="Gonzalez J."/>
            <person name="Henrissat B."/>
            <person name="Kuo A."/>
            <person name="Liang C."/>
            <person name="Lipzen A."/>
            <person name="Lutzoni F."/>
            <person name="Magnuson J."/>
            <person name="Mondo S."/>
            <person name="Nolan M."/>
            <person name="Ohm R."/>
            <person name="Pangilinan J."/>
            <person name="Park H.-J."/>
            <person name="Ramirez L."/>
            <person name="Alfaro M."/>
            <person name="Sun H."/>
            <person name="Tritt A."/>
            <person name="Yoshinaga Y."/>
            <person name="Zwiers L.-H."/>
            <person name="Turgeon B."/>
            <person name="Goodwin S."/>
            <person name="Spatafora J."/>
            <person name="Crous P."/>
            <person name="Grigoriev I."/>
        </authorList>
    </citation>
    <scope>NUCLEOTIDE SEQUENCE</scope>
    <source>
        <strain evidence="14">Tuck. ex Michener</strain>
    </source>
</reference>
<keyword evidence="5 11" id="KW-0808">Transferase</keyword>
<dbReference type="FunFam" id="1.10.150.20:FF:000041">
    <property type="entry name" value="DNA-directed RNA polymerase"/>
    <property type="match status" value="1"/>
</dbReference>
<dbReference type="SUPFAM" id="SSF56672">
    <property type="entry name" value="DNA/RNA polymerases"/>
    <property type="match status" value="1"/>
</dbReference>
<feature type="region of interest" description="Disordered" evidence="12">
    <location>
        <begin position="737"/>
        <end position="756"/>
    </location>
</feature>
<dbReference type="InterPro" id="IPR024075">
    <property type="entry name" value="DNA-dir_RNA_pol_helix_hairp_sf"/>
</dbReference>
<comment type="subcellular location">
    <subcellularLocation>
        <location evidence="2">Mitochondrion</location>
    </subcellularLocation>
</comment>
<dbReference type="PROSITE" id="PS00900">
    <property type="entry name" value="RNA_POL_PHAGE_1"/>
    <property type="match status" value="1"/>
</dbReference>
<dbReference type="InterPro" id="IPR002092">
    <property type="entry name" value="DNA-dir_Rpol_phage-type"/>
</dbReference>
<dbReference type="Gene3D" id="1.10.287.280">
    <property type="match status" value="1"/>
</dbReference>
<evidence type="ECO:0000256" key="12">
    <source>
        <dbReference type="SAM" id="MobiDB-lite"/>
    </source>
</evidence>
<feature type="compositionally biased region" description="Polar residues" evidence="12">
    <location>
        <begin position="550"/>
        <end position="566"/>
    </location>
</feature>
<evidence type="ECO:0000256" key="11">
    <source>
        <dbReference type="RuleBase" id="RU003805"/>
    </source>
</evidence>
<feature type="region of interest" description="Disordered" evidence="12">
    <location>
        <begin position="547"/>
        <end position="566"/>
    </location>
</feature>
<evidence type="ECO:0000259" key="13">
    <source>
        <dbReference type="SMART" id="SM01311"/>
    </source>
</evidence>
<evidence type="ECO:0000256" key="1">
    <source>
        <dbReference type="ARBA" id="ARBA00004026"/>
    </source>
</evidence>
<keyword evidence="8" id="KW-0496">Mitochondrion</keyword>
<dbReference type="GO" id="GO:0001018">
    <property type="term" value="F:mitochondrial promoter sequence-specific DNA binding"/>
    <property type="evidence" value="ECO:0007669"/>
    <property type="project" value="TreeGrafter"/>
</dbReference>
<sequence length="1468" mass="164484">MLPRAARRNLRQDALRSSLSSAFEQLRLPWLCPAIHGRRISATSTPINHNSSHSRKRKSSFGETAPPLRHQSTVAQLDAHAGHDFPPFPYQSTIHTQWPANAQQETPSSYSYLRSIDPTKTIQMDEATQRQDYSVKLIDGIGGSAAELEQYLEICLRAGYLKRAEKLLNRVKLNFGAGSKEAVRCQNVFLRELTGHAIWTSNESTYKIAQGYFERQMSGRGIQTDANNLAALINGCLLLLSGDERERTIRRYLEFADNHRLDVFDRDYYDDEQYTLLQKISNPEFQSSNIPDSAEIEENVKREDAVANSGPENTHKGAPEQSMPEVRSVQLKGLGLKALKESLAPFTSNNAQNEDLTEIFPEMSEEGMPLNSAEARQIRIERSALTAATERWRMENDAMKEMGINTTLHTKPVASLMWEWHLQLVPALKEEMSLIQEALSRDRSMGDNDRMHYGPFLSSVEPEKLSALVITHVLSALAMKGGAGGIRLAGLTKALGAQVEIESELRAFGGARLLQQLQKMPDKRRAMIRMRVNRAKFNLKGHRIGIDFTQDPSRPESSTNTARGSQQVKWSSALRVKVGAVLVSKLLETAKIQVSKEHPRTKEMLTELLPAFNHVYYWQRGKKRGHLDANLALVEKLTREPPSALIAKRLPMIVPPRPWTGFFEGGYFLEPIPVTKGKRSDKTQVSYVKAAADKGDMEQVFAGLTVLGKTAWRINQDVLKVQLQAWDTGEAITNFAPENPTLDSLPEPPKDSNDREAAATYRIAKARLDNERRGFHSKRCFQNFQLEVARAYRDETLYFPHALDFRGRAYPIPPYLNHMGADNARGLLTFANGKALGENGLRWLKIHLANVFGYDKASLRERENFTMQHLPDIRNAVTNPLDGNRWWLTAEDPWQTLAASFELTRALDSPDPASYISHLPIHQDGTCNGLQHYAALGGDNEGATQVNLEPGDRPADVYTGVAELIKEQCARDAENGHPQAKILQGKITRKVVKQTVMTNVYGVTFVGAREQVLRQLNDMIPELRGTDMLWKCAVYLAKGIFKALSTMFGGAHAIQRWFGHCADRISKSITAEQVKRFREAGTLKAGASLGRNEIKLQTSRLSDSIGCKSSVIWTTPLRMPVVQPYRTPKTKVVATSIQLISIAEPQIWDPVSRRKQMGGFPPNFIHSLDATHMFLSALKSDELGLSFASVHDSFWTHAGDVPVMNRLLRDAFVRMHSEDIVGRLAAEFEARYKGSWYLAGIYAKSEVGKKIQAWRKKNFGTAKDDDTEKRYARTYNTPLLQARELMIELDRLKDLESDDPEVRQQAEAMETPATILAGAEGDEEAFLAQAETAGLGVVDEKDSMADESPLSEGDKEALAHTETPGLGIAEERESMDSRRPLLEGSQEPIDISTTENVFIDGGAMEDSEDIAPGVPPSEKLTTLLKREKKKSKPAQKKFNVWIPITFPEVPKKGEFDVFRLKDSQYFFS</sequence>
<protein>
    <recommendedName>
        <fullName evidence="11">DNA-directed RNA polymerase</fullName>
        <ecNumber evidence="11">2.7.7.6</ecNumber>
    </recommendedName>
</protein>
<feature type="region of interest" description="Disordered" evidence="12">
    <location>
        <begin position="1339"/>
        <end position="1386"/>
    </location>
</feature>
<dbReference type="Gene3D" id="1.10.287.260">
    <property type="match status" value="1"/>
</dbReference>
<dbReference type="Pfam" id="PF14700">
    <property type="entry name" value="RPOL_N"/>
    <property type="match status" value="1"/>
</dbReference>
<dbReference type="Gene3D" id="1.10.150.20">
    <property type="entry name" value="5' to 3' exonuclease, C-terminal subdomain"/>
    <property type="match status" value="1"/>
</dbReference>
<evidence type="ECO:0000256" key="8">
    <source>
        <dbReference type="ARBA" id="ARBA00023128"/>
    </source>
</evidence>
<dbReference type="PANTHER" id="PTHR10102:SF0">
    <property type="entry name" value="DNA-DIRECTED RNA POLYMERASE, MITOCHONDRIAL"/>
    <property type="match status" value="1"/>
</dbReference>
<evidence type="ECO:0000256" key="5">
    <source>
        <dbReference type="ARBA" id="ARBA00022679"/>
    </source>
</evidence>
<dbReference type="InterPro" id="IPR037159">
    <property type="entry name" value="RNA_POL_N_sf"/>
</dbReference>
<evidence type="ECO:0000256" key="4">
    <source>
        <dbReference type="ARBA" id="ARBA00022478"/>
    </source>
</evidence>
<comment type="function">
    <text evidence="1 11">DNA-dependent RNA polymerase catalyzes the transcription of DNA into RNA using the four ribonucleoside triphosphates as substrates.</text>
</comment>
<keyword evidence="6 11" id="KW-0548">Nucleotidyltransferase</keyword>